<dbReference type="InterPro" id="IPR027449">
    <property type="entry name" value="KduI_N"/>
</dbReference>
<gene>
    <name evidence="6" type="primary">kduI</name>
    <name evidence="7" type="ORF">Gferi_22855</name>
</gene>
<dbReference type="OrthoDB" id="9770644at2"/>
<dbReference type="CDD" id="cd20294">
    <property type="entry name" value="cupin_KduI_N"/>
    <property type="match status" value="1"/>
</dbReference>
<keyword evidence="8" id="KW-1185">Reference proteome</keyword>
<dbReference type="EMBL" id="CP017269">
    <property type="protein sequence ID" value="AOT72127.1"/>
    <property type="molecule type" value="Genomic_DNA"/>
</dbReference>
<keyword evidence="3 6" id="KW-0479">Metal-binding</keyword>
<protein>
    <recommendedName>
        <fullName evidence="6">4-deoxy-L-threo-5-hexosulose-uronate ketol-isomerase</fullName>
        <ecNumber evidence="6">5.3.1.17</ecNumber>
    </recommendedName>
    <alternativeName>
        <fullName evidence="6">5-keto-4-deoxyuronate isomerase</fullName>
    </alternativeName>
    <alternativeName>
        <fullName evidence="6">DKI isomerase</fullName>
    </alternativeName>
</protein>
<dbReference type="SUPFAM" id="SSF51182">
    <property type="entry name" value="RmlC-like cupins"/>
    <property type="match status" value="1"/>
</dbReference>
<dbReference type="GO" id="GO:0045490">
    <property type="term" value="P:pectin catabolic process"/>
    <property type="evidence" value="ECO:0007669"/>
    <property type="project" value="UniProtKB-UniRule"/>
</dbReference>
<keyword evidence="5 6" id="KW-0413">Isomerase</keyword>
<dbReference type="GO" id="GO:0019698">
    <property type="term" value="P:D-galacturonate catabolic process"/>
    <property type="evidence" value="ECO:0007669"/>
    <property type="project" value="TreeGrafter"/>
</dbReference>
<comment type="catalytic activity">
    <reaction evidence="1 6">
        <text>5-dehydro-4-deoxy-D-glucuronate = 3-deoxy-D-glycero-2,5-hexodiulosonate</text>
        <dbReference type="Rhea" id="RHEA:23896"/>
        <dbReference type="ChEBI" id="CHEBI:17117"/>
        <dbReference type="ChEBI" id="CHEBI:29071"/>
        <dbReference type="EC" id="5.3.1.17"/>
    </reaction>
</comment>
<dbReference type="PANTHER" id="PTHR38461:SF1">
    <property type="entry name" value="4-DEOXY-L-THREO-5-HEXOSULOSE-URONATE KETOL-ISOMERASE"/>
    <property type="match status" value="1"/>
</dbReference>
<dbReference type="GO" id="GO:0042840">
    <property type="term" value="P:D-glucuronate catabolic process"/>
    <property type="evidence" value="ECO:0007669"/>
    <property type="project" value="TreeGrafter"/>
</dbReference>
<dbReference type="Gene3D" id="2.60.120.10">
    <property type="entry name" value="Jelly Rolls"/>
    <property type="match status" value="1"/>
</dbReference>
<feature type="binding site" evidence="6">
    <location>
        <position position="200"/>
    </location>
    <ligand>
        <name>Zn(2+)</name>
        <dbReference type="ChEBI" id="CHEBI:29105"/>
    </ligand>
</feature>
<evidence type="ECO:0000256" key="6">
    <source>
        <dbReference type="HAMAP-Rule" id="MF_00687"/>
    </source>
</evidence>
<dbReference type="PANTHER" id="PTHR38461">
    <property type="entry name" value="4-DEOXY-L-THREO-5-HEXOSULOSE-URONATE KETOL-ISOMERASE"/>
    <property type="match status" value="1"/>
</dbReference>
<dbReference type="STRING" id="1424294.Gferi_22855"/>
<feature type="binding site" evidence="6">
    <location>
        <position position="193"/>
    </location>
    <ligand>
        <name>Zn(2+)</name>
        <dbReference type="ChEBI" id="CHEBI:29105"/>
    </ligand>
</feature>
<accession>A0A1D8GML1</accession>
<comment type="pathway">
    <text evidence="6">Glycan metabolism; pectin degradation; 2-dehydro-3-deoxy-D-gluconate from pectin: step 4/5.</text>
</comment>
<dbReference type="NCBIfam" id="NF002091">
    <property type="entry name" value="PRK00924.1"/>
    <property type="match status" value="1"/>
</dbReference>
<feature type="binding site" evidence="6">
    <location>
        <position position="242"/>
    </location>
    <ligand>
        <name>Zn(2+)</name>
        <dbReference type="ChEBI" id="CHEBI:29105"/>
    </ligand>
</feature>
<dbReference type="PIRSF" id="PIRSF006625">
    <property type="entry name" value="KduI"/>
    <property type="match status" value="1"/>
</dbReference>
<dbReference type="Proteomes" id="UP000095743">
    <property type="component" value="Chromosome"/>
</dbReference>
<evidence type="ECO:0000256" key="5">
    <source>
        <dbReference type="ARBA" id="ARBA00023235"/>
    </source>
</evidence>
<sequence>MEERNMTHPKDAQQYNTDRIREEYLVENLFVIDEIKTVYSYGDRMIIGGAYPKTSLNLTLIEVLKSEIFLERREMGVINIGGPGIIIADGIEYTMDNKDGLYIGMGTKEITFVSVDAENLSKFYFISTTAHCAYETSKINHSDVDAMELGTQESSNQRILYKYIHPDSIKSCQLLMGMTTLKPGSVWNSIPPHAHSNRSEVYLYFDLPEQEVVFHFMGKPTQTRHILVKNEQAVISPYWSIHSGVGTKNYSFLWAMAGENQLFSDANSIELKDLK</sequence>
<dbReference type="InterPro" id="IPR011051">
    <property type="entry name" value="RmlC_Cupin_sf"/>
</dbReference>
<dbReference type="GO" id="GO:0008697">
    <property type="term" value="F:4-deoxy-L-threo-5-hexosulose-uronate ketol-isomerase activity"/>
    <property type="evidence" value="ECO:0007669"/>
    <property type="project" value="UniProtKB-UniRule"/>
</dbReference>
<dbReference type="InterPro" id="IPR007045">
    <property type="entry name" value="KduI"/>
</dbReference>
<comment type="function">
    <text evidence="6">Catalyzes the isomerization of 5-dehydro-4-deoxy-D-glucuronate to 3-deoxy-D-glycero-2,5-hexodiulosonate.</text>
</comment>
<dbReference type="CDD" id="cd20491">
    <property type="entry name" value="cupin_KduI_C"/>
    <property type="match status" value="1"/>
</dbReference>
<keyword evidence="4 6" id="KW-0862">Zinc</keyword>
<reference evidence="7 8" key="1">
    <citation type="submission" date="2016-09" db="EMBL/GenBank/DDBJ databases">
        <title>Genomic analysis reveals versatility of anaerobic energy metabolism of Geosporobacter ferrireducens IRF9 of phylum Firmicutes.</title>
        <authorList>
            <person name="Kim S.-J."/>
        </authorList>
    </citation>
    <scope>NUCLEOTIDE SEQUENCE [LARGE SCALE GENOMIC DNA]</scope>
    <source>
        <strain evidence="7 8">IRF9</strain>
    </source>
</reference>
<dbReference type="InterPro" id="IPR014710">
    <property type="entry name" value="RmlC-like_jellyroll"/>
</dbReference>
<dbReference type="InterPro" id="IPR021120">
    <property type="entry name" value="KduI/IolB_isomerase"/>
</dbReference>
<dbReference type="Pfam" id="PF04962">
    <property type="entry name" value="KduI"/>
    <property type="match status" value="1"/>
</dbReference>
<dbReference type="AlphaFoldDB" id="A0A1D8GML1"/>
<proteinExistence type="inferred from homology"/>
<dbReference type="RefSeq" id="WP_069980442.1">
    <property type="nucleotide sequence ID" value="NZ_CP017269.1"/>
</dbReference>
<dbReference type="Gene3D" id="2.60.120.520">
    <property type="entry name" value="pectin degrading enzyme 5-keto 4- deoxyuronate isomerase, domain 1"/>
    <property type="match status" value="1"/>
</dbReference>
<evidence type="ECO:0000313" key="7">
    <source>
        <dbReference type="EMBL" id="AOT72127.1"/>
    </source>
</evidence>
<evidence type="ECO:0000256" key="4">
    <source>
        <dbReference type="ARBA" id="ARBA00022833"/>
    </source>
</evidence>
<comment type="similarity">
    <text evidence="2 6">Belongs to the KduI family.</text>
</comment>
<dbReference type="KEGG" id="gfe:Gferi_22855"/>
<evidence type="ECO:0000256" key="1">
    <source>
        <dbReference type="ARBA" id="ARBA00000552"/>
    </source>
</evidence>
<evidence type="ECO:0000256" key="2">
    <source>
        <dbReference type="ARBA" id="ARBA00008086"/>
    </source>
</evidence>
<dbReference type="GO" id="GO:0008270">
    <property type="term" value="F:zinc ion binding"/>
    <property type="evidence" value="ECO:0007669"/>
    <property type="project" value="UniProtKB-UniRule"/>
</dbReference>
<dbReference type="EC" id="5.3.1.17" evidence="6"/>
<feature type="binding site" evidence="6">
    <location>
        <position position="195"/>
    </location>
    <ligand>
        <name>Zn(2+)</name>
        <dbReference type="ChEBI" id="CHEBI:29105"/>
    </ligand>
</feature>
<dbReference type="UniPathway" id="UPA00545">
    <property type="reaction ID" value="UER00826"/>
</dbReference>
<evidence type="ECO:0000313" key="8">
    <source>
        <dbReference type="Proteomes" id="UP000095743"/>
    </source>
</evidence>
<comment type="cofactor">
    <cofactor evidence="6">
        <name>Zn(2+)</name>
        <dbReference type="ChEBI" id="CHEBI:29105"/>
    </cofactor>
    <text evidence="6">Binds 1 zinc ion per subunit.</text>
</comment>
<name>A0A1D8GML1_9FIRM</name>
<dbReference type="HAMAP" id="MF_00687">
    <property type="entry name" value="KduI"/>
    <property type="match status" value="1"/>
</dbReference>
<organism evidence="7 8">
    <name type="scientific">Geosporobacter ferrireducens</name>
    <dbReference type="NCBI Taxonomy" id="1424294"/>
    <lineage>
        <taxon>Bacteria</taxon>
        <taxon>Bacillati</taxon>
        <taxon>Bacillota</taxon>
        <taxon>Clostridia</taxon>
        <taxon>Peptostreptococcales</taxon>
        <taxon>Thermotaleaceae</taxon>
        <taxon>Geosporobacter</taxon>
    </lineage>
</organism>
<evidence type="ECO:0000256" key="3">
    <source>
        <dbReference type="ARBA" id="ARBA00022723"/>
    </source>
</evidence>